<gene>
    <name evidence="4" type="ORF">EJ06DRAFT_531205</name>
</gene>
<dbReference type="InterPro" id="IPR015814">
    <property type="entry name" value="Pgluconate_DH_NAD-bd_C"/>
</dbReference>
<dbReference type="Pfam" id="PF09130">
    <property type="entry name" value="DUF1932"/>
    <property type="match status" value="1"/>
</dbReference>
<dbReference type="InterPro" id="IPR008927">
    <property type="entry name" value="6-PGluconate_DH-like_C_sf"/>
</dbReference>
<feature type="domain" description="6-phosphogluconate dehydrogenase NADP-binding" evidence="2">
    <location>
        <begin position="7"/>
        <end position="141"/>
    </location>
</feature>
<dbReference type="SUPFAM" id="SSF51735">
    <property type="entry name" value="NAD(P)-binding Rossmann-fold domains"/>
    <property type="match status" value="1"/>
</dbReference>
<proteinExistence type="inferred from homology"/>
<dbReference type="PANTHER" id="PTHR43580:SF2">
    <property type="entry name" value="CYTOKINE-LIKE NUCLEAR FACTOR N-PAC"/>
    <property type="match status" value="1"/>
</dbReference>
<evidence type="ECO:0000259" key="2">
    <source>
        <dbReference type="Pfam" id="PF03446"/>
    </source>
</evidence>
<dbReference type="OrthoDB" id="9988102at2759"/>
<dbReference type="GO" id="GO:0000785">
    <property type="term" value="C:chromatin"/>
    <property type="evidence" value="ECO:0007669"/>
    <property type="project" value="TreeGrafter"/>
</dbReference>
<dbReference type="Pfam" id="PF03446">
    <property type="entry name" value="NAD_binding_2"/>
    <property type="match status" value="1"/>
</dbReference>
<accession>A0A6G1HUE8</accession>
<name>A0A6G1HUE8_9PEZI</name>
<dbReference type="GO" id="GO:0140673">
    <property type="term" value="P:transcription elongation-coupled chromatin remodeling"/>
    <property type="evidence" value="ECO:0007669"/>
    <property type="project" value="TreeGrafter"/>
</dbReference>
<sequence length="324" mass="33398">MAAPLAKVGIISIGEMGLGVAKLLTANGFAVLTNIEGRSSATRARAESAKISLVPTDAALVEGSDYIISIVPPRDAAATAERIISAHAALAQPPSPLYFLDLNAVSPGSANKIASAFAERAPAIRFVDGGIIGGPPRALKAADGSSDAPKWYLPSIVLSGPYVLAEAPKAGSTLASVLNTKNVGGEVGLASGLKCCYASLSKGFTALAIQSFSTAARLGVLEQLQAHLGEAKKNQITNSLQGMPPKAGRWVEEMHEIGKTFREAGGWGHADGTDPSVFDEIALVYRFIAEGSELGKEQSGNRVRGTTVDDVVKAIHEGLDGGAK</sequence>
<reference evidence="4" key="1">
    <citation type="journal article" date="2020" name="Stud. Mycol.">
        <title>101 Dothideomycetes genomes: a test case for predicting lifestyles and emergence of pathogens.</title>
        <authorList>
            <person name="Haridas S."/>
            <person name="Albert R."/>
            <person name="Binder M."/>
            <person name="Bloem J."/>
            <person name="Labutti K."/>
            <person name="Salamov A."/>
            <person name="Andreopoulos B."/>
            <person name="Baker S."/>
            <person name="Barry K."/>
            <person name="Bills G."/>
            <person name="Bluhm B."/>
            <person name="Cannon C."/>
            <person name="Castanera R."/>
            <person name="Culley D."/>
            <person name="Daum C."/>
            <person name="Ezra D."/>
            <person name="Gonzalez J."/>
            <person name="Henrissat B."/>
            <person name="Kuo A."/>
            <person name="Liang C."/>
            <person name="Lipzen A."/>
            <person name="Lutzoni F."/>
            <person name="Magnuson J."/>
            <person name="Mondo S."/>
            <person name="Nolan M."/>
            <person name="Ohm R."/>
            <person name="Pangilinan J."/>
            <person name="Park H.-J."/>
            <person name="Ramirez L."/>
            <person name="Alfaro M."/>
            <person name="Sun H."/>
            <person name="Tritt A."/>
            <person name="Yoshinaga Y."/>
            <person name="Zwiers L.-H."/>
            <person name="Turgeon B."/>
            <person name="Goodwin S."/>
            <person name="Spatafora J."/>
            <person name="Crous P."/>
            <person name="Grigoriev I."/>
        </authorList>
    </citation>
    <scope>NUCLEOTIDE SEQUENCE</scope>
    <source>
        <strain evidence="4">CBS 262.69</strain>
    </source>
</reference>
<evidence type="ECO:0000259" key="3">
    <source>
        <dbReference type="Pfam" id="PF09130"/>
    </source>
</evidence>
<dbReference type="InterPro" id="IPR006115">
    <property type="entry name" value="6PGDH_NADP-bd"/>
</dbReference>
<dbReference type="InterPro" id="IPR051265">
    <property type="entry name" value="HIBADH-related_NP60_sf"/>
</dbReference>
<organism evidence="4 5">
    <name type="scientific">Trichodelitschia bisporula</name>
    <dbReference type="NCBI Taxonomy" id="703511"/>
    <lineage>
        <taxon>Eukaryota</taxon>
        <taxon>Fungi</taxon>
        <taxon>Dikarya</taxon>
        <taxon>Ascomycota</taxon>
        <taxon>Pezizomycotina</taxon>
        <taxon>Dothideomycetes</taxon>
        <taxon>Dothideomycetes incertae sedis</taxon>
        <taxon>Phaeotrichales</taxon>
        <taxon>Phaeotrichaceae</taxon>
        <taxon>Trichodelitschia</taxon>
    </lineage>
</organism>
<comment type="similarity">
    <text evidence="1">Belongs to the HIBADH-related family. NP60 subfamily.</text>
</comment>
<dbReference type="InterPro" id="IPR036291">
    <property type="entry name" value="NAD(P)-bd_dom_sf"/>
</dbReference>
<evidence type="ECO:0000313" key="4">
    <source>
        <dbReference type="EMBL" id="KAF2399688.1"/>
    </source>
</evidence>
<evidence type="ECO:0000256" key="1">
    <source>
        <dbReference type="ARBA" id="ARBA00007598"/>
    </source>
</evidence>
<keyword evidence="5" id="KW-1185">Reference proteome</keyword>
<dbReference type="AlphaFoldDB" id="A0A6G1HUE8"/>
<dbReference type="GO" id="GO:0003677">
    <property type="term" value="F:DNA binding"/>
    <property type="evidence" value="ECO:0007669"/>
    <property type="project" value="TreeGrafter"/>
</dbReference>
<dbReference type="Gene3D" id="3.40.50.720">
    <property type="entry name" value="NAD(P)-binding Rossmann-like Domain"/>
    <property type="match status" value="1"/>
</dbReference>
<feature type="domain" description="Phosphogluconate dehydrogenase NAD-binding putative C-terminal" evidence="3">
    <location>
        <begin position="215"/>
        <end position="287"/>
    </location>
</feature>
<dbReference type="PANTHER" id="PTHR43580">
    <property type="entry name" value="OXIDOREDUCTASE GLYR1-RELATED"/>
    <property type="match status" value="1"/>
</dbReference>
<dbReference type="GO" id="GO:0031491">
    <property type="term" value="F:nucleosome binding"/>
    <property type="evidence" value="ECO:0007669"/>
    <property type="project" value="TreeGrafter"/>
</dbReference>
<protein>
    <submittedName>
        <fullName evidence="4">6-phosphogluconate dehydrogenase C-terminal domain-like protein</fullName>
    </submittedName>
</protein>
<dbReference type="SUPFAM" id="SSF48179">
    <property type="entry name" value="6-phosphogluconate dehydrogenase C-terminal domain-like"/>
    <property type="match status" value="1"/>
</dbReference>
<dbReference type="Gene3D" id="1.10.1040.10">
    <property type="entry name" value="N-(1-d-carboxylethyl)-l-norvaline Dehydrogenase, domain 2"/>
    <property type="match status" value="1"/>
</dbReference>
<dbReference type="InterPro" id="IPR013328">
    <property type="entry name" value="6PGD_dom2"/>
</dbReference>
<dbReference type="EMBL" id="ML996697">
    <property type="protein sequence ID" value="KAF2399688.1"/>
    <property type="molecule type" value="Genomic_DNA"/>
</dbReference>
<dbReference type="Proteomes" id="UP000799640">
    <property type="component" value="Unassembled WGS sequence"/>
</dbReference>
<dbReference type="GO" id="GO:0050661">
    <property type="term" value="F:NADP binding"/>
    <property type="evidence" value="ECO:0007669"/>
    <property type="project" value="InterPro"/>
</dbReference>
<evidence type="ECO:0000313" key="5">
    <source>
        <dbReference type="Proteomes" id="UP000799640"/>
    </source>
</evidence>